<keyword evidence="1" id="KW-0472">Membrane</keyword>
<feature type="transmembrane region" description="Helical" evidence="1">
    <location>
        <begin position="72"/>
        <end position="92"/>
    </location>
</feature>
<dbReference type="EMBL" id="AP029267">
    <property type="protein sequence ID" value="BFG03701.1"/>
    <property type="molecule type" value="Genomic_DNA"/>
</dbReference>
<keyword evidence="1" id="KW-1133">Transmembrane helix</keyword>
<keyword evidence="1" id="KW-0812">Transmembrane</keyword>
<feature type="transmembrane region" description="Helical" evidence="1">
    <location>
        <begin position="125"/>
        <end position="143"/>
    </location>
</feature>
<feature type="transmembrane region" description="Helical" evidence="1">
    <location>
        <begin position="155"/>
        <end position="174"/>
    </location>
</feature>
<evidence type="ECO:0000256" key="1">
    <source>
        <dbReference type="SAM" id="Phobius"/>
    </source>
</evidence>
<sequence length="409" mass="48330">MALWRLLRLSNRYISLHALLLLRFYLAQFYYLGLMRVRYETSNNTVHLTPYSVTMARMLGLFFAYFLSLALLHPYALLLHIQLLLFACCLLVQPRTVYEERMRLINCFLRLAPELYRRCRCKLRLSWMLVLQLVFRLLTFKMYFETFMLSKDATWKVFFMVVFVVPVSLAIWVMDMSTHLVSIALTILTKSFELMNDELASIAEQLPVGTLKADHKTVQRLQRRHRSLQRLHRSYAKLTQELLDCITPQLVLIIVYNLSMIYSLSYVQWRRIFQIALLANNLRQLMHSLSALVAAAAAPQDICWLQLARLLQFDEILATHGWLERRRYRWRLQDADSCSQSVRRCLLQPGLQVLGLVTPNRQLFFRLAFAYCSFLHLHYMWKKSAVVSEKDITIVVEITQPKGRIFRLF</sequence>
<gene>
    <name evidence="2" type="ORF">DMAD_02894</name>
</gene>
<feature type="transmembrane region" description="Helical" evidence="1">
    <location>
        <begin position="242"/>
        <end position="264"/>
    </location>
</feature>
<evidence type="ECO:0008006" key="4">
    <source>
        <dbReference type="Google" id="ProtNLM"/>
    </source>
</evidence>
<dbReference type="AlphaFoldDB" id="A0AAU9G891"/>
<evidence type="ECO:0000313" key="3">
    <source>
        <dbReference type="Proteomes" id="UP001500889"/>
    </source>
</evidence>
<protein>
    <recommendedName>
        <fullName evidence="4">Gustatory receptor</fullName>
    </recommendedName>
</protein>
<proteinExistence type="predicted"/>
<accession>A0AAU9G891</accession>
<evidence type="ECO:0000313" key="2">
    <source>
        <dbReference type="EMBL" id="BFG03701.1"/>
    </source>
</evidence>
<name>A0AAU9G891_DROMD</name>
<organism evidence="2 3">
    <name type="scientific">Drosophila madeirensis</name>
    <name type="common">Fruit fly</name>
    <dbReference type="NCBI Taxonomy" id="30013"/>
    <lineage>
        <taxon>Eukaryota</taxon>
        <taxon>Metazoa</taxon>
        <taxon>Ecdysozoa</taxon>
        <taxon>Arthropoda</taxon>
        <taxon>Hexapoda</taxon>
        <taxon>Insecta</taxon>
        <taxon>Pterygota</taxon>
        <taxon>Neoptera</taxon>
        <taxon>Endopterygota</taxon>
        <taxon>Diptera</taxon>
        <taxon>Brachycera</taxon>
        <taxon>Muscomorpha</taxon>
        <taxon>Ephydroidea</taxon>
        <taxon>Drosophilidae</taxon>
        <taxon>Drosophila</taxon>
        <taxon>Sophophora</taxon>
    </lineage>
</organism>
<keyword evidence="3" id="KW-1185">Reference proteome</keyword>
<dbReference type="Proteomes" id="UP001500889">
    <property type="component" value="Chromosome E"/>
</dbReference>
<feature type="transmembrane region" description="Helical" evidence="1">
    <location>
        <begin position="13"/>
        <end position="34"/>
    </location>
</feature>
<reference evidence="2 3" key="1">
    <citation type="submission" date="2024-02" db="EMBL/GenBank/DDBJ databases">
        <title>A chromosome-level genome assembly of Drosophila madeirensis, a fruit fly species endemic to Madeira island.</title>
        <authorList>
            <person name="Tomihara K."/>
            <person name="Llopart A."/>
            <person name="Yamamoto D."/>
        </authorList>
    </citation>
    <scope>NUCLEOTIDE SEQUENCE [LARGE SCALE GENOMIC DNA]</scope>
    <source>
        <strain evidence="2 3">RF1</strain>
    </source>
</reference>